<gene>
    <name evidence="12" type="ORF">PARMNEM_LOCUS19920</name>
</gene>
<sequence length="389" mass="41290">MDELFDGVDADLYDQEQNTSLDNKSDGHKIDIWQRKAVKMADKHSLNYDVRELKLGASFTNNKASQYHTIKYDFKPASVDMNKMATVDVGTNNQVTVTVPHLDGAGVPQTVFKGSQRPYTKECVLIIDRVTGEITLEKLSSNIQVKKTRQETTQKPRPLTPVTTDFTNTTQRSTSRTRVATNRRTNNNANTASVVQPSAQSRFNNSGAQKPVQNMVRSPPRVKSSPPQAPWSGGGNSTLASLPMIGLDDAPASRSPDPPVPRATHATHAPHVPLAPHVPHSPHVPHVPLATHAPHVPLAGHGNLATAPLAHAPLPAAAPPPASVASQDDSSSSSSSDSDSDSGSGSDSDDNDSSAALPTLTNGNVSNPALPSDVLNDDLCLSESGSDSD</sequence>
<evidence type="ECO:0000313" key="13">
    <source>
        <dbReference type="Proteomes" id="UP001314205"/>
    </source>
</evidence>
<feature type="compositionally biased region" description="Low complexity" evidence="10">
    <location>
        <begin position="167"/>
        <end position="195"/>
    </location>
</feature>
<evidence type="ECO:0000256" key="4">
    <source>
        <dbReference type="ARBA" id="ARBA00022553"/>
    </source>
</evidence>
<evidence type="ECO:0000259" key="11">
    <source>
        <dbReference type="Pfam" id="PF09816"/>
    </source>
</evidence>
<feature type="compositionally biased region" description="Low complexity" evidence="10">
    <location>
        <begin position="323"/>
        <end position="346"/>
    </location>
</feature>
<comment type="subcellular location">
    <subcellularLocation>
        <location evidence="1">Nucleus</location>
    </subcellularLocation>
</comment>
<dbReference type="GO" id="GO:0003711">
    <property type="term" value="F:transcription elongation factor activity"/>
    <property type="evidence" value="ECO:0007669"/>
    <property type="project" value="TreeGrafter"/>
</dbReference>
<protein>
    <recommendedName>
        <fullName evidence="3">Ell-associated factor Eaf</fullName>
    </recommendedName>
</protein>
<comment type="function">
    <text evidence="9">Promotes transcriptional elongation by Su(Tpl)/ELL. Essential for development.</text>
</comment>
<proteinExistence type="inferred from homology"/>
<keyword evidence="6" id="KW-0010">Activator</keyword>
<dbReference type="EMBL" id="CAVLGL010000126">
    <property type="protein sequence ID" value="CAK1601257.1"/>
    <property type="molecule type" value="Genomic_DNA"/>
</dbReference>
<feature type="compositionally biased region" description="Low complexity" evidence="10">
    <location>
        <begin position="216"/>
        <end position="226"/>
    </location>
</feature>
<evidence type="ECO:0000256" key="6">
    <source>
        <dbReference type="ARBA" id="ARBA00023159"/>
    </source>
</evidence>
<organism evidence="12 13">
    <name type="scientific">Parnassius mnemosyne</name>
    <name type="common">clouded apollo</name>
    <dbReference type="NCBI Taxonomy" id="213953"/>
    <lineage>
        <taxon>Eukaryota</taxon>
        <taxon>Metazoa</taxon>
        <taxon>Ecdysozoa</taxon>
        <taxon>Arthropoda</taxon>
        <taxon>Hexapoda</taxon>
        <taxon>Insecta</taxon>
        <taxon>Pterygota</taxon>
        <taxon>Neoptera</taxon>
        <taxon>Endopterygota</taxon>
        <taxon>Lepidoptera</taxon>
        <taxon>Glossata</taxon>
        <taxon>Ditrysia</taxon>
        <taxon>Papilionoidea</taxon>
        <taxon>Papilionidae</taxon>
        <taxon>Parnassiinae</taxon>
        <taxon>Parnassini</taxon>
        <taxon>Parnassius</taxon>
        <taxon>Driopa</taxon>
    </lineage>
</organism>
<comment type="similarity">
    <text evidence="2">Belongs to the EAF family.</text>
</comment>
<dbReference type="InterPro" id="IPR027093">
    <property type="entry name" value="EAF_fam"/>
</dbReference>
<dbReference type="GO" id="GO:0032783">
    <property type="term" value="C:super elongation complex"/>
    <property type="evidence" value="ECO:0007669"/>
    <property type="project" value="InterPro"/>
</dbReference>
<keyword evidence="5" id="KW-0805">Transcription regulation</keyword>
<feature type="domain" description="Transcription elongation factor Eaf N-terminal" evidence="11">
    <location>
        <begin position="52"/>
        <end position="150"/>
    </location>
</feature>
<dbReference type="PANTHER" id="PTHR15970:SF2">
    <property type="entry name" value="ELL-ASSOCIATED FACTOR EAF"/>
    <property type="match status" value="1"/>
</dbReference>
<dbReference type="InterPro" id="IPR019194">
    <property type="entry name" value="Tscrpt_elong_fac_Eaf_N"/>
</dbReference>
<dbReference type="PANTHER" id="PTHR15970">
    <property type="entry name" value="ELL-ASSOCIATED FACTOR EAF"/>
    <property type="match status" value="1"/>
</dbReference>
<dbReference type="AlphaFoldDB" id="A0AAV1M495"/>
<evidence type="ECO:0000256" key="1">
    <source>
        <dbReference type="ARBA" id="ARBA00004123"/>
    </source>
</evidence>
<keyword evidence="4" id="KW-0597">Phosphoprotein</keyword>
<keyword evidence="7" id="KW-0804">Transcription</keyword>
<feature type="region of interest" description="Disordered" evidence="10">
    <location>
        <begin position="145"/>
        <end position="389"/>
    </location>
</feature>
<evidence type="ECO:0000256" key="3">
    <source>
        <dbReference type="ARBA" id="ARBA00021452"/>
    </source>
</evidence>
<evidence type="ECO:0000256" key="7">
    <source>
        <dbReference type="ARBA" id="ARBA00023163"/>
    </source>
</evidence>
<feature type="compositionally biased region" description="Low complexity" evidence="10">
    <location>
        <begin position="304"/>
        <end position="315"/>
    </location>
</feature>
<feature type="compositionally biased region" description="Polar residues" evidence="10">
    <location>
        <begin position="196"/>
        <end position="212"/>
    </location>
</feature>
<feature type="compositionally biased region" description="Low complexity" evidence="10">
    <location>
        <begin position="262"/>
        <end position="278"/>
    </location>
</feature>
<evidence type="ECO:0000256" key="2">
    <source>
        <dbReference type="ARBA" id="ARBA00007798"/>
    </source>
</evidence>
<evidence type="ECO:0000256" key="5">
    <source>
        <dbReference type="ARBA" id="ARBA00023015"/>
    </source>
</evidence>
<feature type="compositionally biased region" description="Polar residues" evidence="10">
    <location>
        <begin position="359"/>
        <end position="369"/>
    </location>
</feature>
<evidence type="ECO:0000256" key="9">
    <source>
        <dbReference type="ARBA" id="ARBA00025617"/>
    </source>
</evidence>
<dbReference type="Proteomes" id="UP001314205">
    <property type="component" value="Unassembled WGS sequence"/>
</dbReference>
<feature type="compositionally biased region" description="Polar residues" evidence="10">
    <location>
        <begin position="155"/>
        <end position="166"/>
    </location>
</feature>
<evidence type="ECO:0000313" key="12">
    <source>
        <dbReference type="EMBL" id="CAK1601257.1"/>
    </source>
</evidence>
<name>A0AAV1M495_9NEOP</name>
<reference evidence="12 13" key="1">
    <citation type="submission" date="2023-11" db="EMBL/GenBank/DDBJ databases">
        <authorList>
            <person name="Hedman E."/>
            <person name="Englund M."/>
            <person name="Stromberg M."/>
            <person name="Nyberg Akerstrom W."/>
            <person name="Nylinder S."/>
            <person name="Jareborg N."/>
            <person name="Kallberg Y."/>
            <person name="Kronander E."/>
        </authorList>
    </citation>
    <scope>NUCLEOTIDE SEQUENCE [LARGE SCALE GENOMIC DNA]</scope>
</reference>
<evidence type="ECO:0000256" key="10">
    <source>
        <dbReference type="SAM" id="MobiDB-lite"/>
    </source>
</evidence>
<comment type="caution">
    <text evidence="12">The sequence shown here is derived from an EMBL/GenBank/DDBJ whole genome shotgun (WGS) entry which is preliminary data.</text>
</comment>
<dbReference type="Pfam" id="PF09816">
    <property type="entry name" value="EAF"/>
    <property type="match status" value="1"/>
</dbReference>
<keyword evidence="13" id="KW-1185">Reference proteome</keyword>
<accession>A0AAV1M495</accession>
<dbReference type="GO" id="GO:0006368">
    <property type="term" value="P:transcription elongation by RNA polymerase II"/>
    <property type="evidence" value="ECO:0007669"/>
    <property type="project" value="InterPro"/>
</dbReference>
<keyword evidence="8" id="KW-0539">Nucleus</keyword>
<evidence type="ECO:0000256" key="8">
    <source>
        <dbReference type="ARBA" id="ARBA00023242"/>
    </source>
</evidence>